<feature type="compositionally biased region" description="Basic residues" evidence="1">
    <location>
        <begin position="122"/>
        <end position="138"/>
    </location>
</feature>
<feature type="compositionally biased region" description="Basic residues" evidence="1">
    <location>
        <begin position="148"/>
        <end position="169"/>
    </location>
</feature>
<name>A0A0D9XVY7_9ORYZ</name>
<organism evidence="2 3">
    <name type="scientific">Leersia perrieri</name>
    <dbReference type="NCBI Taxonomy" id="77586"/>
    <lineage>
        <taxon>Eukaryota</taxon>
        <taxon>Viridiplantae</taxon>
        <taxon>Streptophyta</taxon>
        <taxon>Embryophyta</taxon>
        <taxon>Tracheophyta</taxon>
        <taxon>Spermatophyta</taxon>
        <taxon>Magnoliopsida</taxon>
        <taxon>Liliopsida</taxon>
        <taxon>Poales</taxon>
        <taxon>Poaceae</taxon>
        <taxon>BOP clade</taxon>
        <taxon>Oryzoideae</taxon>
        <taxon>Oryzeae</taxon>
        <taxon>Oryzinae</taxon>
        <taxon>Leersia</taxon>
    </lineage>
</organism>
<sequence length="200" mass="21220">MAATTPAFFSTSRNMATGAGLPGAEGGRGRDDPVAGGQIDIAGAEGVDLGEALVAGDGGGEGRADGVDALDAVEVGGVDGGGQHPHAHIPLPNLHRRHLRHPEDFVGRAMVVVEDGLGGRRQLPRHRREPPRRQRQQAHTHPSLSLPSRRRMPGTRKKRGMGPRAHQGRQKPISRAVEAQSQAQILFTPSINHHLIAAQL</sequence>
<dbReference type="EnsemblPlants" id="LPERR12G00360.1">
    <property type="protein sequence ID" value="LPERR12G00360.1"/>
    <property type="gene ID" value="LPERR12G00360"/>
</dbReference>
<dbReference type="HOGENOM" id="CLU_1367964_0_0_1"/>
<dbReference type="Proteomes" id="UP000032180">
    <property type="component" value="Chromosome 12"/>
</dbReference>
<dbReference type="Gramene" id="LPERR12G00360.1">
    <property type="protein sequence ID" value="LPERR12G00360.1"/>
    <property type="gene ID" value="LPERR12G00360"/>
</dbReference>
<reference evidence="3" key="2">
    <citation type="submission" date="2013-12" db="EMBL/GenBank/DDBJ databases">
        <authorList>
            <person name="Yu Y."/>
            <person name="Lee S."/>
            <person name="de Baynast K."/>
            <person name="Wissotski M."/>
            <person name="Liu L."/>
            <person name="Talag J."/>
            <person name="Goicoechea J."/>
            <person name="Angelova A."/>
            <person name="Jetty R."/>
            <person name="Kudrna D."/>
            <person name="Golser W."/>
            <person name="Rivera L."/>
            <person name="Zhang J."/>
            <person name="Wing R."/>
        </authorList>
    </citation>
    <scope>NUCLEOTIDE SEQUENCE</scope>
</reference>
<reference evidence="2 3" key="1">
    <citation type="submission" date="2012-08" db="EMBL/GenBank/DDBJ databases">
        <title>Oryza genome evolution.</title>
        <authorList>
            <person name="Wing R.A."/>
        </authorList>
    </citation>
    <scope>NUCLEOTIDE SEQUENCE</scope>
</reference>
<feature type="region of interest" description="Disordered" evidence="1">
    <location>
        <begin position="1"/>
        <end position="37"/>
    </location>
</feature>
<reference evidence="2" key="3">
    <citation type="submission" date="2015-04" db="UniProtKB">
        <authorList>
            <consortium name="EnsemblPlants"/>
        </authorList>
    </citation>
    <scope>IDENTIFICATION</scope>
</reference>
<keyword evidence="3" id="KW-1185">Reference proteome</keyword>
<accession>A0A0D9XVY7</accession>
<protein>
    <recommendedName>
        <fullName evidence="4">DUF834 domain-containing protein</fullName>
    </recommendedName>
</protein>
<evidence type="ECO:0000313" key="2">
    <source>
        <dbReference type="EnsemblPlants" id="LPERR12G00360.1"/>
    </source>
</evidence>
<feature type="region of interest" description="Disordered" evidence="1">
    <location>
        <begin position="116"/>
        <end position="177"/>
    </location>
</feature>
<evidence type="ECO:0008006" key="4">
    <source>
        <dbReference type="Google" id="ProtNLM"/>
    </source>
</evidence>
<evidence type="ECO:0000256" key="1">
    <source>
        <dbReference type="SAM" id="MobiDB-lite"/>
    </source>
</evidence>
<evidence type="ECO:0000313" key="3">
    <source>
        <dbReference type="Proteomes" id="UP000032180"/>
    </source>
</evidence>
<proteinExistence type="predicted"/>
<dbReference type="AlphaFoldDB" id="A0A0D9XVY7"/>